<gene>
    <name evidence="2" type="ORF">GOP47_0016842</name>
</gene>
<name>A0A9D4ZC33_ADICA</name>
<feature type="region of interest" description="Disordered" evidence="1">
    <location>
        <begin position="130"/>
        <end position="187"/>
    </location>
</feature>
<organism evidence="2 3">
    <name type="scientific">Adiantum capillus-veneris</name>
    <name type="common">Maidenhair fern</name>
    <dbReference type="NCBI Taxonomy" id="13818"/>
    <lineage>
        <taxon>Eukaryota</taxon>
        <taxon>Viridiplantae</taxon>
        <taxon>Streptophyta</taxon>
        <taxon>Embryophyta</taxon>
        <taxon>Tracheophyta</taxon>
        <taxon>Polypodiopsida</taxon>
        <taxon>Polypodiidae</taxon>
        <taxon>Polypodiales</taxon>
        <taxon>Pteridineae</taxon>
        <taxon>Pteridaceae</taxon>
        <taxon>Vittarioideae</taxon>
        <taxon>Adiantum</taxon>
    </lineage>
</organism>
<evidence type="ECO:0000313" key="2">
    <source>
        <dbReference type="EMBL" id="KAI5068497.1"/>
    </source>
</evidence>
<comment type="caution">
    <text evidence="2">The sequence shown here is derived from an EMBL/GenBank/DDBJ whole genome shotgun (WGS) entry which is preliminary data.</text>
</comment>
<dbReference type="Proteomes" id="UP000886520">
    <property type="component" value="Chromosome 16"/>
</dbReference>
<sequence>MGEKHQAGQPLASSEAASGSASKWEEQHVKELSTLLLRFTRRCGRLPSPSDHTFWQLCCDCLYARFTPAQLLYKMHYLKRRFVHLTSGHANSIRPNERETFGIWAQIMQQVPPKRSYRRAAARLISPAGRVDANSRGGKAHGQQATTHKTAAASRARHTGTSDRYSPRTGTQLPHDDQGGAPYTFDKHAKKTAGEPAYCKGKFNGVADEFNHAKGVPFVAKSAARNEEEQPEISTYSDGVEPPLMSEHEEDESFTRHDAGSEGIAQDGGGVRSARHESAHDMAMLHHITVADLAAATRVLAEVLHSHNPYKQ</sequence>
<protein>
    <submittedName>
        <fullName evidence="2">Uncharacterized protein</fullName>
    </submittedName>
</protein>
<dbReference type="EMBL" id="JABFUD020000016">
    <property type="protein sequence ID" value="KAI5068497.1"/>
    <property type="molecule type" value="Genomic_DNA"/>
</dbReference>
<feature type="region of interest" description="Disordered" evidence="1">
    <location>
        <begin position="223"/>
        <end position="277"/>
    </location>
</feature>
<feature type="compositionally biased region" description="Low complexity" evidence="1">
    <location>
        <begin position="12"/>
        <end position="22"/>
    </location>
</feature>
<feature type="region of interest" description="Disordered" evidence="1">
    <location>
        <begin position="1"/>
        <end position="24"/>
    </location>
</feature>
<dbReference type="AlphaFoldDB" id="A0A9D4ZC33"/>
<proteinExistence type="predicted"/>
<accession>A0A9D4ZC33</accession>
<evidence type="ECO:0000256" key="1">
    <source>
        <dbReference type="SAM" id="MobiDB-lite"/>
    </source>
</evidence>
<keyword evidence="3" id="KW-1185">Reference proteome</keyword>
<evidence type="ECO:0000313" key="3">
    <source>
        <dbReference type="Proteomes" id="UP000886520"/>
    </source>
</evidence>
<feature type="compositionally biased region" description="Polar residues" evidence="1">
    <location>
        <begin position="162"/>
        <end position="172"/>
    </location>
</feature>
<reference evidence="2" key="1">
    <citation type="submission" date="2021-01" db="EMBL/GenBank/DDBJ databases">
        <title>Adiantum capillus-veneris genome.</title>
        <authorList>
            <person name="Fang Y."/>
            <person name="Liao Q."/>
        </authorList>
    </citation>
    <scope>NUCLEOTIDE SEQUENCE</scope>
    <source>
        <strain evidence="2">H3</strain>
        <tissue evidence="2">Leaf</tissue>
    </source>
</reference>